<proteinExistence type="predicted"/>
<evidence type="ECO:0000256" key="1">
    <source>
        <dbReference type="SAM" id="Phobius"/>
    </source>
</evidence>
<evidence type="ECO:0000313" key="2">
    <source>
        <dbReference type="EMBL" id="MBX71562.1"/>
    </source>
</evidence>
<accession>A0A2P2QX30</accession>
<keyword evidence="1" id="KW-0812">Transmembrane</keyword>
<reference evidence="2" key="1">
    <citation type="submission" date="2018-02" db="EMBL/GenBank/DDBJ databases">
        <title>Rhizophora mucronata_Transcriptome.</title>
        <authorList>
            <person name="Meera S.P."/>
            <person name="Sreeshan A."/>
            <person name="Augustine A."/>
        </authorList>
    </citation>
    <scope>NUCLEOTIDE SEQUENCE</scope>
    <source>
        <tissue evidence="2">Leaf</tissue>
    </source>
</reference>
<organism evidence="2">
    <name type="scientific">Rhizophora mucronata</name>
    <name type="common">Asiatic mangrove</name>
    <dbReference type="NCBI Taxonomy" id="61149"/>
    <lineage>
        <taxon>Eukaryota</taxon>
        <taxon>Viridiplantae</taxon>
        <taxon>Streptophyta</taxon>
        <taxon>Embryophyta</taxon>
        <taxon>Tracheophyta</taxon>
        <taxon>Spermatophyta</taxon>
        <taxon>Magnoliopsida</taxon>
        <taxon>eudicotyledons</taxon>
        <taxon>Gunneridae</taxon>
        <taxon>Pentapetalae</taxon>
        <taxon>rosids</taxon>
        <taxon>fabids</taxon>
        <taxon>Malpighiales</taxon>
        <taxon>Rhizophoraceae</taxon>
        <taxon>Rhizophora</taxon>
    </lineage>
</organism>
<sequence>MRFALKKQSKRKVRERERDLLHAVNFRVCLIFLCVEPTVYFLGSKILSYDSLDSCSRISRCLT</sequence>
<keyword evidence="1" id="KW-1133">Transmembrane helix</keyword>
<dbReference type="EMBL" id="GGEC01091078">
    <property type="protein sequence ID" value="MBX71562.1"/>
    <property type="molecule type" value="Transcribed_RNA"/>
</dbReference>
<dbReference type="AlphaFoldDB" id="A0A2P2QX30"/>
<name>A0A2P2QX30_RHIMU</name>
<keyword evidence="1" id="KW-0472">Membrane</keyword>
<feature type="transmembrane region" description="Helical" evidence="1">
    <location>
        <begin position="20"/>
        <end position="42"/>
    </location>
</feature>
<protein>
    <submittedName>
        <fullName evidence="2">Uncharacterized protein</fullName>
    </submittedName>
</protein>